<evidence type="ECO:0000313" key="3">
    <source>
        <dbReference type="Proteomes" id="UP000317243"/>
    </source>
</evidence>
<feature type="transmembrane region" description="Helical" evidence="1">
    <location>
        <begin position="12"/>
        <end position="36"/>
    </location>
</feature>
<protein>
    <submittedName>
        <fullName evidence="2">Uncharacterized protein</fullName>
    </submittedName>
</protein>
<dbReference type="RefSeq" id="WP_146512360.1">
    <property type="nucleotide sequence ID" value="NZ_SIHI01000061.1"/>
</dbReference>
<dbReference type="EMBL" id="SIHI01000061">
    <property type="protein sequence ID" value="TWT39895.1"/>
    <property type="molecule type" value="Genomic_DNA"/>
</dbReference>
<evidence type="ECO:0000313" key="2">
    <source>
        <dbReference type="EMBL" id="TWT39895.1"/>
    </source>
</evidence>
<feature type="transmembrane region" description="Helical" evidence="1">
    <location>
        <begin position="134"/>
        <end position="153"/>
    </location>
</feature>
<comment type="caution">
    <text evidence="2">The sequence shown here is derived from an EMBL/GenBank/DDBJ whole genome shotgun (WGS) entry which is preliminary data.</text>
</comment>
<feature type="transmembrane region" description="Helical" evidence="1">
    <location>
        <begin position="104"/>
        <end position="122"/>
    </location>
</feature>
<proteinExistence type="predicted"/>
<dbReference type="AlphaFoldDB" id="A0A5C5VPN3"/>
<gene>
    <name evidence="2" type="ORF">KOR42_50690</name>
</gene>
<organism evidence="2 3">
    <name type="scientific">Thalassoglobus neptunius</name>
    <dbReference type="NCBI Taxonomy" id="1938619"/>
    <lineage>
        <taxon>Bacteria</taxon>
        <taxon>Pseudomonadati</taxon>
        <taxon>Planctomycetota</taxon>
        <taxon>Planctomycetia</taxon>
        <taxon>Planctomycetales</taxon>
        <taxon>Planctomycetaceae</taxon>
        <taxon>Thalassoglobus</taxon>
    </lineage>
</organism>
<name>A0A5C5VPN3_9PLAN</name>
<sequence length="312" mass="35374">MTETDLAFRQHMLTTTLLIASLLLTIRHLFILWHVYHRMTVSVLKASVCWLFGANIALLCSIAFSLDLGTIANAVHDQLWYWTAVLMCCPLIAVLGAKRPTSRVWNGFILLPLVAVLGWPALADLSRLPDLPPLVIQSPALIGFVLVLVMGVGNYAGTRCGLSVTFLGVGVMLIVWSTSNMFSGSHETEQLVRSIAASCISFGMFHGFRQLQRSTLDESGFDTVWFDFRDLFGIVWSIRIQEQINRTAEKEHWASRLEAIGFQWKEDYRDEERTQTEQLMNHALHWNLRRFVEPEWISSRTKMPPPPALSND</sequence>
<dbReference type="Proteomes" id="UP000317243">
    <property type="component" value="Unassembled WGS sequence"/>
</dbReference>
<keyword evidence="1" id="KW-0472">Membrane</keyword>
<reference evidence="2 3" key="1">
    <citation type="submission" date="2019-02" db="EMBL/GenBank/DDBJ databases">
        <title>Deep-cultivation of Planctomycetes and their phenomic and genomic characterization uncovers novel biology.</title>
        <authorList>
            <person name="Wiegand S."/>
            <person name="Jogler M."/>
            <person name="Boedeker C."/>
            <person name="Pinto D."/>
            <person name="Vollmers J."/>
            <person name="Rivas-Marin E."/>
            <person name="Kohn T."/>
            <person name="Peeters S.H."/>
            <person name="Heuer A."/>
            <person name="Rast P."/>
            <person name="Oberbeckmann S."/>
            <person name="Bunk B."/>
            <person name="Jeske O."/>
            <person name="Meyerdierks A."/>
            <person name="Storesund J.E."/>
            <person name="Kallscheuer N."/>
            <person name="Luecker S."/>
            <person name="Lage O.M."/>
            <person name="Pohl T."/>
            <person name="Merkel B.J."/>
            <person name="Hornburger P."/>
            <person name="Mueller R.-W."/>
            <person name="Bruemmer F."/>
            <person name="Labrenz M."/>
            <person name="Spormann A.M."/>
            <person name="Op Den Camp H."/>
            <person name="Overmann J."/>
            <person name="Amann R."/>
            <person name="Jetten M.S.M."/>
            <person name="Mascher T."/>
            <person name="Medema M.H."/>
            <person name="Devos D.P."/>
            <person name="Kaster A.-K."/>
            <person name="Ovreas L."/>
            <person name="Rohde M."/>
            <person name="Galperin M.Y."/>
            <person name="Jogler C."/>
        </authorList>
    </citation>
    <scope>NUCLEOTIDE SEQUENCE [LARGE SCALE GENOMIC DNA]</scope>
    <source>
        <strain evidence="2 3">KOR42</strain>
    </source>
</reference>
<feature type="transmembrane region" description="Helical" evidence="1">
    <location>
        <begin position="78"/>
        <end position="97"/>
    </location>
</feature>
<evidence type="ECO:0000256" key="1">
    <source>
        <dbReference type="SAM" id="Phobius"/>
    </source>
</evidence>
<feature type="transmembrane region" description="Helical" evidence="1">
    <location>
        <begin position="48"/>
        <end position="66"/>
    </location>
</feature>
<accession>A0A5C5VPN3</accession>
<keyword evidence="3" id="KW-1185">Reference proteome</keyword>
<feature type="transmembrane region" description="Helical" evidence="1">
    <location>
        <begin position="160"/>
        <end position="179"/>
    </location>
</feature>
<dbReference type="OrthoDB" id="259753at2"/>
<keyword evidence="1" id="KW-1133">Transmembrane helix</keyword>
<keyword evidence="1" id="KW-0812">Transmembrane</keyword>